<reference evidence="7 8" key="1">
    <citation type="submission" date="2018-06" db="EMBL/GenBank/DDBJ databases">
        <title>Complete Genome Sequence of Ehrlichia minasensis Isolated From Cattle.</title>
        <authorList>
            <person name="Aguiar D.M."/>
            <person name="Araujo J.P.A.Jr."/>
            <person name="Nakazato L."/>
            <person name="Bard E."/>
            <person name="Cabezas-Cruz A."/>
        </authorList>
    </citation>
    <scope>NUCLEOTIDE SEQUENCE [LARGE SCALE GENOMIC DNA]</scope>
    <source>
        <strain evidence="7 8">B11</strain>
    </source>
</reference>
<keyword evidence="4 6" id="KW-1133">Transmembrane helix</keyword>
<gene>
    <name evidence="7" type="ORF">DRF75_04775</name>
</gene>
<evidence type="ECO:0000256" key="3">
    <source>
        <dbReference type="ARBA" id="ARBA00022692"/>
    </source>
</evidence>
<dbReference type="PANTHER" id="PTHR23427:SF2">
    <property type="entry name" value="SURFEIT LOCUS PROTEIN 1"/>
    <property type="match status" value="1"/>
</dbReference>
<evidence type="ECO:0000256" key="6">
    <source>
        <dbReference type="RuleBase" id="RU363076"/>
    </source>
</evidence>
<keyword evidence="8" id="KW-1185">Reference proteome</keyword>
<keyword evidence="3 6" id="KW-0812">Transmembrane</keyword>
<evidence type="ECO:0000313" key="7">
    <source>
        <dbReference type="EMBL" id="RZB12321.1"/>
    </source>
</evidence>
<dbReference type="OrthoDB" id="6079986at2"/>
<protein>
    <recommendedName>
        <fullName evidence="6">SURF1-like protein</fullName>
    </recommendedName>
</protein>
<dbReference type="PANTHER" id="PTHR23427">
    <property type="entry name" value="SURFEIT LOCUS PROTEIN"/>
    <property type="match status" value="1"/>
</dbReference>
<dbReference type="EMBL" id="QOHL01000033">
    <property type="protein sequence ID" value="RZB12321.1"/>
    <property type="molecule type" value="Genomic_DNA"/>
</dbReference>
<proteinExistence type="inferred from homology"/>
<dbReference type="InterPro" id="IPR045214">
    <property type="entry name" value="Surf1/Surf4"/>
</dbReference>
<evidence type="ECO:0000313" key="8">
    <source>
        <dbReference type="Proteomes" id="UP000293377"/>
    </source>
</evidence>
<evidence type="ECO:0000256" key="4">
    <source>
        <dbReference type="ARBA" id="ARBA00022989"/>
    </source>
</evidence>
<comment type="similarity">
    <text evidence="2 6">Belongs to the SURF1 family.</text>
</comment>
<keyword evidence="6" id="KW-1003">Cell membrane</keyword>
<comment type="caution">
    <text evidence="7">The sequence shown here is derived from an EMBL/GenBank/DDBJ whole genome shotgun (WGS) entry which is preliminary data.</text>
</comment>
<sequence>MWLKLLIIFVLPFSTMVLLGTWQIFRLKEKINIIHSMQDPPSKLENHDIVKQNYKHVSVNGIFDNNYKFFVFAKTLGYYLLQPFHLSDGRYILVNKGTVLNKEDKFELFDTNLLSIQGILSCDSNKKVGWFVKNDVDANIWFWFDIESMMKQINIPLESCVIWADNTFDAINPNVPLKVRNDHLEYIITWYLLALIWLVGYVYLCYCK</sequence>
<dbReference type="GO" id="GO:0005886">
    <property type="term" value="C:plasma membrane"/>
    <property type="evidence" value="ECO:0007669"/>
    <property type="project" value="UniProtKB-SubCell"/>
</dbReference>
<evidence type="ECO:0000256" key="5">
    <source>
        <dbReference type="ARBA" id="ARBA00023136"/>
    </source>
</evidence>
<keyword evidence="5 6" id="KW-0472">Membrane</keyword>
<dbReference type="STRING" id="1242993.ehr_00114"/>
<dbReference type="AlphaFoldDB" id="A0A4Q6I3E1"/>
<comment type="subcellular location">
    <subcellularLocation>
        <location evidence="6">Cell membrane</location>
        <topology evidence="6">Multi-pass membrane protein</topology>
    </subcellularLocation>
    <subcellularLocation>
        <location evidence="1">Membrane</location>
    </subcellularLocation>
</comment>
<accession>A0A4Q6I3E1</accession>
<evidence type="ECO:0000256" key="1">
    <source>
        <dbReference type="ARBA" id="ARBA00004370"/>
    </source>
</evidence>
<dbReference type="InterPro" id="IPR002994">
    <property type="entry name" value="Surf1/Shy1"/>
</dbReference>
<evidence type="ECO:0000256" key="2">
    <source>
        <dbReference type="ARBA" id="ARBA00007165"/>
    </source>
</evidence>
<dbReference type="Pfam" id="PF02104">
    <property type="entry name" value="SURF1"/>
    <property type="match status" value="1"/>
</dbReference>
<name>A0A4Q6I3E1_9RICK</name>
<dbReference type="PROSITE" id="PS50895">
    <property type="entry name" value="SURF1"/>
    <property type="match status" value="1"/>
</dbReference>
<organism evidence="7 8">
    <name type="scientific">Ehrlichia minasensis</name>
    <dbReference type="NCBI Taxonomy" id="1242993"/>
    <lineage>
        <taxon>Bacteria</taxon>
        <taxon>Pseudomonadati</taxon>
        <taxon>Pseudomonadota</taxon>
        <taxon>Alphaproteobacteria</taxon>
        <taxon>Rickettsiales</taxon>
        <taxon>Anaplasmataceae</taxon>
        <taxon>Ehrlichia</taxon>
    </lineage>
</organism>
<dbReference type="Proteomes" id="UP000293377">
    <property type="component" value="Unassembled WGS sequence"/>
</dbReference>
<feature type="transmembrane region" description="Helical" evidence="6">
    <location>
        <begin position="6"/>
        <end position="25"/>
    </location>
</feature>
<feature type="transmembrane region" description="Helical" evidence="6">
    <location>
        <begin position="186"/>
        <end position="204"/>
    </location>
</feature>
<dbReference type="CDD" id="cd06662">
    <property type="entry name" value="SURF1"/>
    <property type="match status" value="1"/>
</dbReference>